<reference evidence="4 5" key="1">
    <citation type="submission" date="2023-09" db="EMBL/GenBank/DDBJ databases">
        <title>Pangenome analysis of Batrachochytrium dendrobatidis and related Chytrids.</title>
        <authorList>
            <person name="Yacoub M.N."/>
            <person name="Stajich J.E."/>
            <person name="James T.Y."/>
        </authorList>
    </citation>
    <scope>NUCLEOTIDE SEQUENCE [LARGE SCALE GENOMIC DNA]</scope>
    <source>
        <strain evidence="4 5">JEL0888</strain>
    </source>
</reference>
<evidence type="ECO:0008006" key="6">
    <source>
        <dbReference type="Google" id="ProtNLM"/>
    </source>
</evidence>
<dbReference type="PROSITE" id="PS50053">
    <property type="entry name" value="UBIQUITIN_2"/>
    <property type="match status" value="1"/>
</dbReference>
<dbReference type="EMBL" id="JADGIZ020000100">
    <property type="protein sequence ID" value="KAL2911561.1"/>
    <property type="molecule type" value="Genomic_DNA"/>
</dbReference>
<dbReference type="InterPro" id="IPR000626">
    <property type="entry name" value="Ubiquitin-like_dom"/>
</dbReference>
<evidence type="ECO:0000259" key="3">
    <source>
        <dbReference type="PROSITE" id="PS51035"/>
    </source>
</evidence>
<comment type="caution">
    <text evidence="4">The sequence shown here is derived from an EMBL/GenBank/DDBJ whole genome shotgun (WGS) entry which is preliminary data.</text>
</comment>
<dbReference type="InterPro" id="IPR003103">
    <property type="entry name" value="BAG_domain"/>
</dbReference>
<dbReference type="Gene3D" id="1.20.58.120">
    <property type="entry name" value="BAG domain"/>
    <property type="match status" value="1"/>
</dbReference>
<keyword evidence="5" id="KW-1185">Reference proteome</keyword>
<protein>
    <recommendedName>
        <fullName evidence="6">BAG domain-containing protein</fullName>
    </recommendedName>
</protein>
<dbReference type="SUPFAM" id="SSF63491">
    <property type="entry name" value="BAG domain"/>
    <property type="match status" value="1"/>
</dbReference>
<evidence type="ECO:0000313" key="4">
    <source>
        <dbReference type="EMBL" id="KAL2911561.1"/>
    </source>
</evidence>
<dbReference type="Gene3D" id="3.10.20.90">
    <property type="entry name" value="Phosphatidylinositol 3-kinase Catalytic Subunit, Chain A, domain 1"/>
    <property type="match status" value="1"/>
</dbReference>
<dbReference type="SUPFAM" id="SSF54236">
    <property type="entry name" value="Ubiquitin-like"/>
    <property type="match status" value="1"/>
</dbReference>
<sequence length="247" mass="28323">MSLVVTFRGRRHEVLFEDEFEQLGGEWTDLVTLRQLRDRLSAQMGVNADHIKLAHAGVVMLDLDAPLSFFGIDSGSKIMMLVDTRPQDKWGPHQSQPSQQQPSHGHTQQQHPSHQQQPQQHHQPPQPQLTPEQRLIQRLDDQLIHTETVIVPMLEVYQRNVEAFTSPDRADRPQPTLTQKQIKDEHAKITELLLQSLLKVDGVECESDMVDARAKRREAVRFIQGRLDIADALKERFNHSIKELGSL</sequence>
<evidence type="ECO:0000256" key="1">
    <source>
        <dbReference type="SAM" id="MobiDB-lite"/>
    </source>
</evidence>
<evidence type="ECO:0000259" key="2">
    <source>
        <dbReference type="PROSITE" id="PS50053"/>
    </source>
</evidence>
<proteinExistence type="predicted"/>
<accession>A0ABR4MWD2</accession>
<feature type="domain" description="Ubiquitin-like" evidence="2">
    <location>
        <begin position="32"/>
        <end position="87"/>
    </location>
</feature>
<dbReference type="InterPro" id="IPR029071">
    <property type="entry name" value="Ubiquitin-like_domsf"/>
</dbReference>
<evidence type="ECO:0000313" key="5">
    <source>
        <dbReference type="Proteomes" id="UP001527925"/>
    </source>
</evidence>
<name>A0ABR4MWD2_9FUNG</name>
<dbReference type="InterPro" id="IPR036533">
    <property type="entry name" value="BAG_dom_sf"/>
</dbReference>
<feature type="domain" description="BAG" evidence="3">
    <location>
        <begin position="184"/>
        <end position="234"/>
    </location>
</feature>
<dbReference type="PROSITE" id="PS51035">
    <property type="entry name" value="BAG"/>
    <property type="match status" value="1"/>
</dbReference>
<gene>
    <name evidence="4" type="ORF">HK105_208960</name>
</gene>
<feature type="region of interest" description="Disordered" evidence="1">
    <location>
        <begin position="86"/>
        <end position="130"/>
    </location>
</feature>
<feature type="compositionally biased region" description="Low complexity" evidence="1">
    <location>
        <begin position="92"/>
        <end position="123"/>
    </location>
</feature>
<dbReference type="Proteomes" id="UP001527925">
    <property type="component" value="Unassembled WGS sequence"/>
</dbReference>
<organism evidence="4 5">
    <name type="scientific">Polyrhizophydium stewartii</name>
    <dbReference type="NCBI Taxonomy" id="2732419"/>
    <lineage>
        <taxon>Eukaryota</taxon>
        <taxon>Fungi</taxon>
        <taxon>Fungi incertae sedis</taxon>
        <taxon>Chytridiomycota</taxon>
        <taxon>Chytridiomycota incertae sedis</taxon>
        <taxon>Chytridiomycetes</taxon>
        <taxon>Rhizophydiales</taxon>
        <taxon>Rhizophydiales incertae sedis</taxon>
        <taxon>Polyrhizophydium</taxon>
    </lineage>
</organism>
<dbReference type="Pfam" id="PF02179">
    <property type="entry name" value="BAG"/>
    <property type="match status" value="1"/>
</dbReference>